<protein>
    <submittedName>
        <fullName evidence="4">Uncharacterized endoplasmic reticulum membrane protein YJR015W</fullName>
    </submittedName>
</protein>
<dbReference type="PANTHER" id="PTHR34814:SF2">
    <property type="entry name" value="DUF3533 DOMAIN-CONTAINING PROTEIN"/>
    <property type="match status" value="1"/>
</dbReference>
<dbReference type="GO" id="GO:0016020">
    <property type="term" value="C:membrane"/>
    <property type="evidence" value="ECO:0007669"/>
    <property type="project" value="TreeGrafter"/>
</dbReference>
<dbReference type="InterPro" id="IPR022703">
    <property type="entry name" value="DUF3533"/>
</dbReference>
<feature type="transmembrane region" description="Helical" evidence="2">
    <location>
        <begin position="257"/>
        <end position="279"/>
    </location>
</feature>
<evidence type="ECO:0000313" key="4">
    <source>
        <dbReference type="EMBL" id="GCB27434.1"/>
    </source>
</evidence>
<feature type="transmembrane region" description="Helical" evidence="2">
    <location>
        <begin position="216"/>
        <end position="237"/>
    </location>
</feature>
<evidence type="ECO:0000256" key="2">
    <source>
        <dbReference type="SAM" id="Phobius"/>
    </source>
</evidence>
<keyword evidence="5" id="KW-1185">Reference proteome</keyword>
<evidence type="ECO:0000256" key="1">
    <source>
        <dbReference type="SAM" id="MobiDB-lite"/>
    </source>
</evidence>
<keyword evidence="2" id="KW-0812">Transmembrane</keyword>
<dbReference type="STRING" id="105351.A0A401L7D7"/>
<feature type="compositionally biased region" description="Basic and acidic residues" evidence="1">
    <location>
        <begin position="427"/>
        <end position="436"/>
    </location>
</feature>
<feature type="transmembrane region" description="Helical" evidence="2">
    <location>
        <begin position="21"/>
        <end position="46"/>
    </location>
</feature>
<evidence type="ECO:0000313" key="5">
    <source>
        <dbReference type="Proteomes" id="UP000286921"/>
    </source>
</evidence>
<feature type="compositionally biased region" description="Low complexity" evidence="1">
    <location>
        <begin position="440"/>
        <end position="456"/>
    </location>
</feature>
<dbReference type="EMBL" id="BDHI01000029">
    <property type="protein sequence ID" value="GCB27434.1"/>
    <property type="molecule type" value="Genomic_DNA"/>
</dbReference>
<dbReference type="Proteomes" id="UP000286921">
    <property type="component" value="Unassembled WGS sequence"/>
</dbReference>
<gene>
    <name evidence="4" type="ORF">AAWM_10319</name>
</gene>
<dbReference type="AlphaFoldDB" id="A0A401L7D7"/>
<name>A0A401L7D7_ASPAW</name>
<sequence length="472" mass="53362">MAKTEPIRWTSQEIWRNMRKRFLMAIAISFILLQILFLGNMCYLYATQFRDTSRSHALKILYVDFDGGIIGQSVLDAYQDLRGLSFPTVESVSQSVYSSPLEVKKAVCDGDFWGAIYSNAGASNNLTAALTSGVSNDQPALTYIWNGARYPAFSQSIIYSNILSLVQGSRDAYYARNASSDLGFATLSNPTSMQAFLNPITASEINIKPTNQGARVLYNTVSMVMPIIQQFFFMMALNGICMEFQVLRKLSWLANGLLRLCISVVYTFIGSLLMVGYIWAFRESWNVNSNQFVLCWMIIWLYMHLNFLILDILTTFISMQFLPFCVLTWVIVNVASTISPFELNPGFFRWGYALPAHETYQVLVQIWSDGCNGQLYRALPILFGEWLIALIIVVFSVQYRCKAAMDVEQAGQPEKDTDVHNGIPLSDYRRVSRESTETMLSQQRAARRSALSERAAYGPSYPTPLVHAGRRD</sequence>
<reference evidence="4 5" key="1">
    <citation type="submission" date="2016-09" db="EMBL/GenBank/DDBJ databases">
        <title>Aspergillus awamori IFM 58123T.</title>
        <authorList>
            <person name="Kusuya Y."/>
            <person name="Shimizu M."/>
            <person name="Takahashi H."/>
            <person name="Yaguchi T."/>
        </authorList>
    </citation>
    <scope>NUCLEOTIDE SEQUENCE [LARGE SCALE GENOMIC DNA]</scope>
    <source>
        <strain evidence="4 5">IFM 58123</strain>
    </source>
</reference>
<keyword evidence="2" id="KW-1133">Transmembrane helix</keyword>
<feature type="transmembrane region" description="Helical" evidence="2">
    <location>
        <begin position="291"/>
        <end position="309"/>
    </location>
</feature>
<dbReference type="PANTHER" id="PTHR34814">
    <property type="entry name" value="NITROSOGUANIDINE RESISTANCE PROTEIN SNG1"/>
    <property type="match status" value="1"/>
</dbReference>
<evidence type="ECO:0000259" key="3">
    <source>
        <dbReference type="Pfam" id="PF12051"/>
    </source>
</evidence>
<feature type="domain" description="DUF3533" evidence="3">
    <location>
        <begin position="30"/>
        <end position="388"/>
    </location>
</feature>
<feature type="transmembrane region" description="Helical" evidence="2">
    <location>
        <begin position="378"/>
        <end position="397"/>
    </location>
</feature>
<organism evidence="4 5">
    <name type="scientific">Aspergillus awamori</name>
    <name type="common">Black koji mold</name>
    <dbReference type="NCBI Taxonomy" id="105351"/>
    <lineage>
        <taxon>Eukaryota</taxon>
        <taxon>Fungi</taxon>
        <taxon>Dikarya</taxon>
        <taxon>Ascomycota</taxon>
        <taxon>Pezizomycotina</taxon>
        <taxon>Eurotiomycetes</taxon>
        <taxon>Eurotiomycetidae</taxon>
        <taxon>Eurotiales</taxon>
        <taxon>Aspergillaceae</taxon>
        <taxon>Aspergillus</taxon>
    </lineage>
</organism>
<feature type="region of interest" description="Disordered" evidence="1">
    <location>
        <begin position="410"/>
        <end position="472"/>
    </location>
</feature>
<accession>A0A401L7D7</accession>
<keyword evidence="2" id="KW-0472">Membrane</keyword>
<proteinExistence type="predicted"/>
<dbReference type="InterPro" id="IPR053001">
    <property type="entry name" value="MNNG_permease-like"/>
</dbReference>
<comment type="caution">
    <text evidence="4">The sequence shown here is derived from an EMBL/GenBank/DDBJ whole genome shotgun (WGS) entry which is preliminary data.</text>
</comment>
<dbReference type="Pfam" id="PF12051">
    <property type="entry name" value="DUF3533"/>
    <property type="match status" value="1"/>
</dbReference>